<keyword evidence="1" id="KW-0472">Membrane</keyword>
<name>A0A9K3LMI9_9STRA</name>
<keyword evidence="3" id="KW-1185">Reference proteome</keyword>
<proteinExistence type="predicted"/>
<gene>
    <name evidence="2" type="ORF">IV203_026571</name>
</gene>
<dbReference type="EMBL" id="JAGRRH010000010">
    <property type="protein sequence ID" value="KAG7363211.1"/>
    <property type="molecule type" value="Genomic_DNA"/>
</dbReference>
<organism evidence="2 3">
    <name type="scientific">Nitzschia inconspicua</name>
    <dbReference type="NCBI Taxonomy" id="303405"/>
    <lineage>
        <taxon>Eukaryota</taxon>
        <taxon>Sar</taxon>
        <taxon>Stramenopiles</taxon>
        <taxon>Ochrophyta</taxon>
        <taxon>Bacillariophyta</taxon>
        <taxon>Bacillariophyceae</taxon>
        <taxon>Bacillariophycidae</taxon>
        <taxon>Bacillariales</taxon>
        <taxon>Bacillariaceae</taxon>
        <taxon>Nitzschia</taxon>
    </lineage>
</organism>
<dbReference type="AlphaFoldDB" id="A0A9K3LMI9"/>
<keyword evidence="1" id="KW-0812">Transmembrane</keyword>
<sequence length="443" mass="51434">MAFRPCYIRWMFWVAVSFSLFVLVIRPILFSILLGDSFHRQMSEEMDAPLLLTVKATKDQVNLLQSNESESNTTDVMEAATKLGPIFYNVYVPEERSNDTLQIIEEQIRFRNDTDPDAPILYTLIGSRKVKGSIQRMCQPNCTRRKYLQEGNEIDTLQALWEYCQDNPSDIVTYIHDKGSFHPSDANHNARGVGTKAALQCRRLMMNQHTDVDPINDRTLSNTTDKTKIAKSTCSICSYRFYAFPIYHARANMWTAECSYIRDLLPPRQYESTVLDMYRETVNHTILGATKYACIRPYDQSDRFLGLDRYAMERWALNHPNVQPCDSQTKEEIRNLKRDRKSATEFTPRLVPAPQKRAKISGITSFVTSWQRLVGRLFEWKYLYGKKPPESSWVWKYYRGHEQGTKEFLNACTTIKEETIFNLSALNTTINGRPLRELLADDE</sequence>
<dbReference type="Proteomes" id="UP000693970">
    <property type="component" value="Unassembled WGS sequence"/>
</dbReference>
<evidence type="ECO:0000256" key="1">
    <source>
        <dbReference type="SAM" id="Phobius"/>
    </source>
</evidence>
<feature type="transmembrane region" description="Helical" evidence="1">
    <location>
        <begin position="12"/>
        <end position="34"/>
    </location>
</feature>
<reference evidence="2" key="1">
    <citation type="journal article" date="2021" name="Sci. Rep.">
        <title>Diploid genomic architecture of Nitzschia inconspicua, an elite biomass production diatom.</title>
        <authorList>
            <person name="Oliver A."/>
            <person name="Podell S."/>
            <person name="Pinowska A."/>
            <person name="Traller J.C."/>
            <person name="Smith S.R."/>
            <person name="McClure R."/>
            <person name="Beliaev A."/>
            <person name="Bohutskyi P."/>
            <person name="Hill E.A."/>
            <person name="Rabines A."/>
            <person name="Zheng H."/>
            <person name="Allen L.Z."/>
            <person name="Kuo A."/>
            <person name="Grigoriev I.V."/>
            <person name="Allen A.E."/>
            <person name="Hazlebeck D."/>
            <person name="Allen E.E."/>
        </authorList>
    </citation>
    <scope>NUCLEOTIDE SEQUENCE</scope>
    <source>
        <strain evidence="2">Hildebrandi</strain>
    </source>
</reference>
<evidence type="ECO:0000313" key="2">
    <source>
        <dbReference type="EMBL" id="KAG7363211.1"/>
    </source>
</evidence>
<protein>
    <submittedName>
        <fullName evidence="2">Uncharacterized protein</fullName>
    </submittedName>
</protein>
<dbReference type="OrthoDB" id="48355at2759"/>
<evidence type="ECO:0000313" key="3">
    <source>
        <dbReference type="Proteomes" id="UP000693970"/>
    </source>
</evidence>
<keyword evidence="1" id="KW-1133">Transmembrane helix</keyword>
<accession>A0A9K3LMI9</accession>
<comment type="caution">
    <text evidence="2">The sequence shown here is derived from an EMBL/GenBank/DDBJ whole genome shotgun (WGS) entry which is preliminary data.</text>
</comment>
<reference evidence="2" key="2">
    <citation type="submission" date="2021-04" db="EMBL/GenBank/DDBJ databases">
        <authorList>
            <person name="Podell S."/>
        </authorList>
    </citation>
    <scope>NUCLEOTIDE SEQUENCE</scope>
    <source>
        <strain evidence="2">Hildebrandi</strain>
    </source>
</reference>